<dbReference type="EMBL" id="KI393908">
    <property type="protein sequence ID" value="ERN06426.1"/>
    <property type="molecule type" value="Genomic_DNA"/>
</dbReference>
<dbReference type="GO" id="GO:0030041">
    <property type="term" value="P:actin filament polymerization"/>
    <property type="evidence" value="ECO:0000318"/>
    <property type="project" value="GO_Central"/>
</dbReference>
<evidence type="ECO:0000313" key="4">
    <source>
        <dbReference type="Proteomes" id="UP000017836"/>
    </source>
</evidence>
<proteinExistence type="inferred from homology"/>
<dbReference type="AlphaFoldDB" id="W1PFK6"/>
<comment type="similarity">
    <text evidence="1">Belongs to the CCDC53 family.</text>
</comment>
<gene>
    <name evidence="3" type="ORF">AMTR_s00016p00256020</name>
</gene>
<protein>
    <submittedName>
        <fullName evidence="3">Uncharacterized protein</fullName>
    </submittedName>
</protein>
<accession>W1PFK6</accession>
<sequence length="191" mass="21707">MHRRIVVSRSVEEVSEEDNALSISDQRTLYLVNIFIVDTARFLNRFSALCEQKLADVHRRILRLDATLTLLEAKLRSIDGIEEIKDGSRVKERCFEYTNGSCSSAERSHEPTYGSIMTLSESHAPQQTPSTSVQPSTPSQNQPPFDDDPRLARFCRMLHFGVPEQAVKMQMSIEGMDPSLLNQFSRRSMIS</sequence>
<dbReference type="GO" id="GO:0006887">
    <property type="term" value="P:exocytosis"/>
    <property type="evidence" value="ECO:0000318"/>
    <property type="project" value="GO_Central"/>
</dbReference>
<dbReference type="HOGENOM" id="CLU_117940_1_0_1"/>
<evidence type="ECO:0000256" key="1">
    <source>
        <dbReference type="ARBA" id="ARBA00006290"/>
    </source>
</evidence>
<dbReference type="PANTHER" id="PTHR13015">
    <property type="entry name" value="PROTEIN AD-016-RELATED"/>
    <property type="match status" value="1"/>
</dbReference>
<dbReference type="PANTHER" id="PTHR13015:SF0">
    <property type="entry name" value="WASH COMPLEX SUBUNIT 3"/>
    <property type="match status" value="1"/>
</dbReference>
<feature type="compositionally biased region" description="Low complexity" evidence="2">
    <location>
        <begin position="125"/>
        <end position="144"/>
    </location>
</feature>
<evidence type="ECO:0000256" key="2">
    <source>
        <dbReference type="SAM" id="MobiDB-lite"/>
    </source>
</evidence>
<dbReference type="Proteomes" id="UP000017836">
    <property type="component" value="Unassembled WGS sequence"/>
</dbReference>
<dbReference type="OMA" id="GCETKFV"/>
<dbReference type="STRING" id="13333.W1PFK6"/>
<keyword evidence="4" id="KW-1185">Reference proteome</keyword>
<name>W1PFK6_AMBTC</name>
<reference evidence="4" key="1">
    <citation type="journal article" date="2013" name="Science">
        <title>The Amborella genome and the evolution of flowering plants.</title>
        <authorList>
            <consortium name="Amborella Genome Project"/>
        </authorList>
    </citation>
    <scope>NUCLEOTIDE SEQUENCE [LARGE SCALE GENOMIC DNA]</scope>
</reference>
<dbReference type="Gramene" id="ERN06426">
    <property type="protein sequence ID" value="ERN06426"/>
    <property type="gene ID" value="AMTR_s00016p00256020"/>
</dbReference>
<dbReference type="KEGG" id="atr:18434621"/>
<dbReference type="Gene3D" id="1.20.5.110">
    <property type="match status" value="1"/>
</dbReference>
<dbReference type="InterPro" id="IPR019309">
    <property type="entry name" value="WASHC3"/>
</dbReference>
<feature type="region of interest" description="Disordered" evidence="2">
    <location>
        <begin position="121"/>
        <end position="148"/>
    </location>
</feature>
<dbReference type="GO" id="GO:0071203">
    <property type="term" value="C:WASH complex"/>
    <property type="evidence" value="ECO:0000318"/>
    <property type="project" value="GO_Central"/>
</dbReference>
<dbReference type="OrthoDB" id="268027at2759"/>
<dbReference type="Pfam" id="PF10152">
    <property type="entry name" value="CCDC53"/>
    <property type="match status" value="1"/>
</dbReference>
<evidence type="ECO:0000313" key="3">
    <source>
        <dbReference type="EMBL" id="ERN06426.1"/>
    </source>
</evidence>
<dbReference type="eggNOG" id="KOG4496">
    <property type="taxonomic scope" value="Eukaryota"/>
</dbReference>
<organism evidence="3 4">
    <name type="scientific">Amborella trichopoda</name>
    <dbReference type="NCBI Taxonomy" id="13333"/>
    <lineage>
        <taxon>Eukaryota</taxon>
        <taxon>Viridiplantae</taxon>
        <taxon>Streptophyta</taxon>
        <taxon>Embryophyta</taxon>
        <taxon>Tracheophyta</taxon>
        <taxon>Spermatophyta</taxon>
        <taxon>Magnoliopsida</taxon>
        <taxon>Amborellales</taxon>
        <taxon>Amborellaceae</taxon>
        <taxon>Amborella</taxon>
    </lineage>
</organism>